<evidence type="ECO:0000313" key="2">
    <source>
        <dbReference type="Proteomes" id="UP001305414"/>
    </source>
</evidence>
<proteinExistence type="predicted"/>
<reference evidence="1 2" key="1">
    <citation type="submission" date="2023-10" db="EMBL/GenBank/DDBJ databases">
        <title>Draft genome sequence of Xylaria bambusicola isolate GMP-LS, the root and basal stem rot pathogen of sugarcane in Indonesia.</title>
        <authorList>
            <person name="Selvaraj P."/>
            <person name="Muralishankar V."/>
            <person name="Muruganantham S."/>
            <person name="Sp S."/>
            <person name="Haryani S."/>
            <person name="Lau K.J.X."/>
            <person name="Naqvi N.I."/>
        </authorList>
    </citation>
    <scope>NUCLEOTIDE SEQUENCE [LARGE SCALE GENOMIC DNA]</scope>
    <source>
        <strain evidence="1">GMP-LS</strain>
    </source>
</reference>
<accession>A0AAN7Z6D1</accession>
<comment type="caution">
    <text evidence="1">The sequence shown here is derived from an EMBL/GenBank/DDBJ whole genome shotgun (WGS) entry which is preliminary data.</text>
</comment>
<evidence type="ECO:0000313" key="1">
    <source>
        <dbReference type="EMBL" id="KAK5628613.1"/>
    </source>
</evidence>
<keyword evidence="2" id="KW-1185">Reference proteome</keyword>
<protein>
    <submittedName>
        <fullName evidence="1">Uncharacterized protein</fullName>
    </submittedName>
</protein>
<sequence>MSSVRAGLGGNSFEGFLCNGTSATGGDDIIEENNFGDGLGGTKLRGREIAKPIVFRSIFADWVGGSG</sequence>
<dbReference type="Proteomes" id="UP001305414">
    <property type="component" value="Unassembled WGS sequence"/>
</dbReference>
<dbReference type="AlphaFoldDB" id="A0AAN7Z6D1"/>
<gene>
    <name evidence="1" type="ORF">RRF57_004327</name>
</gene>
<name>A0AAN7Z6D1_9PEZI</name>
<dbReference type="EMBL" id="JAWHQM010000009">
    <property type="protein sequence ID" value="KAK5628613.1"/>
    <property type="molecule type" value="Genomic_DNA"/>
</dbReference>
<organism evidence="1 2">
    <name type="scientific">Xylaria bambusicola</name>
    <dbReference type="NCBI Taxonomy" id="326684"/>
    <lineage>
        <taxon>Eukaryota</taxon>
        <taxon>Fungi</taxon>
        <taxon>Dikarya</taxon>
        <taxon>Ascomycota</taxon>
        <taxon>Pezizomycotina</taxon>
        <taxon>Sordariomycetes</taxon>
        <taxon>Xylariomycetidae</taxon>
        <taxon>Xylariales</taxon>
        <taxon>Xylariaceae</taxon>
        <taxon>Xylaria</taxon>
    </lineage>
</organism>